<evidence type="ECO:0000256" key="8">
    <source>
        <dbReference type="ARBA" id="ARBA00031423"/>
    </source>
</evidence>
<dbReference type="Pfam" id="PF02446">
    <property type="entry name" value="Glyco_hydro_77"/>
    <property type="match status" value="1"/>
</dbReference>
<reference evidence="12" key="1">
    <citation type="submission" date="2016-10" db="EMBL/GenBank/DDBJ databases">
        <authorList>
            <person name="Varghese N."/>
            <person name="Submissions S."/>
        </authorList>
    </citation>
    <scope>NUCLEOTIDE SEQUENCE [LARGE SCALE GENOMIC DNA]</scope>
    <source>
        <strain evidence="12">DSM 173</strain>
    </source>
</reference>
<evidence type="ECO:0000256" key="2">
    <source>
        <dbReference type="ARBA" id="ARBA00005684"/>
    </source>
</evidence>
<dbReference type="Gene3D" id="3.20.20.80">
    <property type="entry name" value="Glycosidases"/>
    <property type="match status" value="1"/>
</dbReference>
<dbReference type="SUPFAM" id="SSF51445">
    <property type="entry name" value="(Trans)glycosidases"/>
    <property type="match status" value="1"/>
</dbReference>
<dbReference type="GO" id="GO:0005975">
    <property type="term" value="P:carbohydrate metabolic process"/>
    <property type="evidence" value="ECO:0007669"/>
    <property type="project" value="InterPro"/>
</dbReference>
<dbReference type="Proteomes" id="UP000198672">
    <property type="component" value="Unassembled WGS sequence"/>
</dbReference>
<evidence type="ECO:0000256" key="9">
    <source>
        <dbReference type="ARBA" id="ARBA00031501"/>
    </source>
</evidence>
<protein>
    <recommendedName>
        <fullName evidence="4 10">4-alpha-glucanotransferase</fullName>
        <ecNumber evidence="3 10">2.4.1.25</ecNumber>
    </recommendedName>
    <alternativeName>
        <fullName evidence="8 10">Amylomaltase</fullName>
    </alternativeName>
    <alternativeName>
        <fullName evidence="9 10">Disproportionating enzyme</fullName>
    </alternativeName>
</protein>
<proteinExistence type="inferred from homology"/>
<evidence type="ECO:0000256" key="7">
    <source>
        <dbReference type="ARBA" id="ARBA00023277"/>
    </source>
</evidence>
<accession>A0A1H3DPW8</accession>
<keyword evidence="7 10" id="KW-0119">Carbohydrate metabolism</keyword>
<keyword evidence="5 10" id="KW-0328">Glycosyltransferase</keyword>
<dbReference type="PANTHER" id="PTHR32438">
    <property type="entry name" value="4-ALPHA-GLUCANOTRANSFERASE DPE1, CHLOROPLASTIC/AMYLOPLASTIC"/>
    <property type="match status" value="1"/>
</dbReference>
<name>A0A1H3DPW8_ALLWA</name>
<evidence type="ECO:0000256" key="1">
    <source>
        <dbReference type="ARBA" id="ARBA00000439"/>
    </source>
</evidence>
<dbReference type="InterPro" id="IPR017853">
    <property type="entry name" value="GH"/>
</dbReference>
<keyword evidence="12" id="KW-1185">Reference proteome</keyword>
<organism evidence="11 12">
    <name type="scientific">Allochromatium warmingii</name>
    <name type="common">Chromatium warmingii</name>
    <dbReference type="NCBI Taxonomy" id="61595"/>
    <lineage>
        <taxon>Bacteria</taxon>
        <taxon>Pseudomonadati</taxon>
        <taxon>Pseudomonadota</taxon>
        <taxon>Gammaproteobacteria</taxon>
        <taxon>Chromatiales</taxon>
        <taxon>Chromatiaceae</taxon>
        <taxon>Allochromatium</taxon>
    </lineage>
</organism>
<comment type="catalytic activity">
    <reaction evidence="1 10">
        <text>Transfers a segment of a (1-&gt;4)-alpha-D-glucan to a new position in an acceptor, which may be glucose or a (1-&gt;4)-alpha-D-glucan.</text>
        <dbReference type="EC" id="2.4.1.25"/>
    </reaction>
</comment>
<evidence type="ECO:0000256" key="4">
    <source>
        <dbReference type="ARBA" id="ARBA00020295"/>
    </source>
</evidence>
<evidence type="ECO:0000313" key="12">
    <source>
        <dbReference type="Proteomes" id="UP000198672"/>
    </source>
</evidence>
<evidence type="ECO:0000256" key="6">
    <source>
        <dbReference type="ARBA" id="ARBA00022679"/>
    </source>
</evidence>
<evidence type="ECO:0000256" key="10">
    <source>
        <dbReference type="RuleBase" id="RU361207"/>
    </source>
</evidence>
<dbReference type="AlphaFoldDB" id="A0A1H3DPW8"/>
<dbReference type="EC" id="2.4.1.25" evidence="3 10"/>
<comment type="similarity">
    <text evidence="2 10">Belongs to the disproportionating enzyme family.</text>
</comment>
<evidence type="ECO:0000313" key="11">
    <source>
        <dbReference type="EMBL" id="SDX67709.1"/>
    </source>
</evidence>
<keyword evidence="6 10" id="KW-0808">Transferase</keyword>
<evidence type="ECO:0000256" key="5">
    <source>
        <dbReference type="ARBA" id="ARBA00022676"/>
    </source>
</evidence>
<dbReference type="GO" id="GO:0004134">
    <property type="term" value="F:4-alpha-glucanotransferase activity"/>
    <property type="evidence" value="ECO:0007669"/>
    <property type="project" value="UniProtKB-EC"/>
</dbReference>
<dbReference type="NCBIfam" id="TIGR00217">
    <property type="entry name" value="malQ"/>
    <property type="match status" value="1"/>
</dbReference>
<sequence>MHRTSGLLLHPTSLPSPYGIGDLGPSAYRFVDFLAAAGQGLWQMLPLGPTGYRDSPYQCTSAFAANPLLISPDALLECGWLQTSDLDERPEFPDDSVEFGIVAPWKTRLLELAWAGFNERANEADRTLYTQFCAREAFWLDDYALYHALKTYHALRPWTDWEPALAQRKRATLNKWIKRHDAEIELQRFIQYVFHRQWSDLRTYAHARGVRLIGDIPIFVAHDSSEVWTHPDWFELDAHGHPTVIAGVPPDYFSATGQRWGNPLYRWPVLAADGYRFWIERLRRALELVDLVRIDHFRGFAGYWEIPATEETAINGRWVPGPGLELFHALRNALGENLPLIAEDLGVITEDVETLRDTLALPGMAVLQFGFEDLADGFGNSSFLPHQHRRALAVYTGTHDNNTLLGWWAERTEPLRAHVLAYLNSDGAAVNWDVIRAALGSVADLALFPMQDVLNLGADACMNHPGTAEGNWLWRYRAEQLDASAAERLLRLSRLYGRRPFDPA</sequence>
<dbReference type="STRING" id="61595.SAMN05421644_10950"/>
<dbReference type="PANTHER" id="PTHR32438:SF5">
    <property type="entry name" value="4-ALPHA-GLUCANOTRANSFERASE DPE1, CHLOROPLASTIC_AMYLOPLASTIC"/>
    <property type="match status" value="1"/>
</dbReference>
<dbReference type="NCBIfam" id="NF011080">
    <property type="entry name" value="PRK14508.1-3"/>
    <property type="match status" value="1"/>
</dbReference>
<gene>
    <name evidence="11" type="ORF">SAMN05421644_10950</name>
</gene>
<dbReference type="EMBL" id="FNOW01000009">
    <property type="protein sequence ID" value="SDX67709.1"/>
    <property type="molecule type" value="Genomic_DNA"/>
</dbReference>
<evidence type="ECO:0000256" key="3">
    <source>
        <dbReference type="ARBA" id="ARBA00012560"/>
    </source>
</evidence>
<dbReference type="InterPro" id="IPR003385">
    <property type="entry name" value="Glyco_hydro_77"/>
</dbReference>